<evidence type="ECO:0000256" key="3">
    <source>
        <dbReference type="ARBA" id="ARBA00022475"/>
    </source>
</evidence>
<comment type="similarity">
    <text evidence="7">Belongs to the binding-protein-dependent transport system permease family.</text>
</comment>
<dbReference type="EMBL" id="BMYQ01000010">
    <property type="protein sequence ID" value="GGW38855.1"/>
    <property type="molecule type" value="Genomic_DNA"/>
</dbReference>
<protein>
    <submittedName>
        <fullName evidence="9">Permease</fullName>
    </submittedName>
</protein>
<evidence type="ECO:0000259" key="8">
    <source>
        <dbReference type="PROSITE" id="PS50928"/>
    </source>
</evidence>
<dbReference type="Proteomes" id="UP000628984">
    <property type="component" value="Unassembled WGS sequence"/>
</dbReference>
<dbReference type="Pfam" id="PF00528">
    <property type="entry name" value="BPD_transp_1"/>
    <property type="match status" value="1"/>
</dbReference>
<keyword evidence="5 7" id="KW-1133">Transmembrane helix</keyword>
<feature type="transmembrane region" description="Helical" evidence="7">
    <location>
        <begin position="242"/>
        <end position="265"/>
    </location>
</feature>
<evidence type="ECO:0000313" key="9">
    <source>
        <dbReference type="EMBL" id="GGW38855.1"/>
    </source>
</evidence>
<keyword evidence="10" id="KW-1185">Reference proteome</keyword>
<keyword evidence="2 7" id="KW-0813">Transport</keyword>
<comment type="caution">
    <text evidence="9">The sequence shown here is derived from an EMBL/GenBank/DDBJ whole genome shotgun (WGS) entry which is preliminary data.</text>
</comment>
<organism evidence="9 10">
    <name type="scientific">Gemmobacter lanyuensis</name>
    <dbReference type="NCBI Taxonomy" id="1054497"/>
    <lineage>
        <taxon>Bacteria</taxon>
        <taxon>Pseudomonadati</taxon>
        <taxon>Pseudomonadota</taxon>
        <taxon>Alphaproteobacteria</taxon>
        <taxon>Rhodobacterales</taxon>
        <taxon>Paracoccaceae</taxon>
        <taxon>Gemmobacter</taxon>
    </lineage>
</organism>
<dbReference type="GO" id="GO:0005275">
    <property type="term" value="F:amine transmembrane transporter activity"/>
    <property type="evidence" value="ECO:0007669"/>
    <property type="project" value="TreeGrafter"/>
</dbReference>
<dbReference type="CDD" id="cd06261">
    <property type="entry name" value="TM_PBP2"/>
    <property type="match status" value="1"/>
</dbReference>
<dbReference type="GO" id="GO:0043190">
    <property type="term" value="C:ATP-binding cassette (ABC) transporter complex"/>
    <property type="evidence" value="ECO:0007669"/>
    <property type="project" value="TreeGrafter"/>
</dbReference>
<reference evidence="9" key="1">
    <citation type="journal article" date="2014" name="Int. J. Syst. Evol. Microbiol.">
        <title>Complete genome sequence of Corynebacterium casei LMG S-19264T (=DSM 44701T), isolated from a smear-ripened cheese.</title>
        <authorList>
            <consortium name="US DOE Joint Genome Institute (JGI-PGF)"/>
            <person name="Walter F."/>
            <person name="Albersmeier A."/>
            <person name="Kalinowski J."/>
            <person name="Ruckert C."/>
        </authorList>
    </citation>
    <scope>NUCLEOTIDE SEQUENCE</scope>
    <source>
        <strain evidence="9">KCTC 23714</strain>
    </source>
</reference>
<comment type="subcellular location">
    <subcellularLocation>
        <location evidence="1 7">Cell membrane</location>
        <topology evidence="1 7">Multi-pass membrane protein</topology>
    </subcellularLocation>
</comment>
<evidence type="ECO:0000313" key="10">
    <source>
        <dbReference type="Proteomes" id="UP000628984"/>
    </source>
</evidence>
<dbReference type="InterPro" id="IPR000515">
    <property type="entry name" value="MetI-like"/>
</dbReference>
<proteinExistence type="inferred from homology"/>
<keyword evidence="4 7" id="KW-0812">Transmembrane</keyword>
<dbReference type="SUPFAM" id="SSF161098">
    <property type="entry name" value="MetI-like"/>
    <property type="match status" value="1"/>
</dbReference>
<dbReference type="Gene3D" id="1.10.3720.10">
    <property type="entry name" value="MetI-like"/>
    <property type="match status" value="1"/>
</dbReference>
<dbReference type="GO" id="GO:0031460">
    <property type="term" value="P:glycine betaine transport"/>
    <property type="evidence" value="ECO:0007669"/>
    <property type="project" value="UniProtKB-ARBA"/>
</dbReference>
<dbReference type="PANTHER" id="PTHR47737">
    <property type="entry name" value="GLYCINE BETAINE/PROLINE BETAINE TRANSPORT SYSTEM PERMEASE PROTEIN PROW"/>
    <property type="match status" value="1"/>
</dbReference>
<feature type="domain" description="ABC transmembrane type-1" evidence="8">
    <location>
        <begin position="115"/>
        <end position="294"/>
    </location>
</feature>
<dbReference type="GO" id="GO:0015226">
    <property type="term" value="F:carnitine transmembrane transporter activity"/>
    <property type="evidence" value="ECO:0007669"/>
    <property type="project" value="TreeGrafter"/>
</dbReference>
<evidence type="ECO:0000256" key="1">
    <source>
        <dbReference type="ARBA" id="ARBA00004651"/>
    </source>
</evidence>
<evidence type="ECO:0000256" key="6">
    <source>
        <dbReference type="ARBA" id="ARBA00023136"/>
    </source>
</evidence>
<reference evidence="9" key="2">
    <citation type="submission" date="2020-09" db="EMBL/GenBank/DDBJ databases">
        <authorList>
            <person name="Sun Q."/>
            <person name="Kim S."/>
        </authorList>
    </citation>
    <scope>NUCLEOTIDE SEQUENCE</scope>
    <source>
        <strain evidence="9">KCTC 23714</strain>
    </source>
</reference>
<evidence type="ECO:0000256" key="4">
    <source>
        <dbReference type="ARBA" id="ARBA00022692"/>
    </source>
</evidence>
<feature type="transmembrane region" description="Helical" evidence="7">
    <location>
        <begin position="119"/>
        <end position="143"/>
    </location>
</feature>
<feature type="transmembrane region" description="Helical" evidence="7">
    <location>
        <begin position="96"/>
        <end position="113"/>
    </location>
</feature>
<dbReference type="AlphaFoldDB" id="A0A918IYU4"/>
<feature type="transmembrane region" description="Helical" evidence="7">
    <location>
        <begin position="272"/>
        <end position="290"/>
    </location>
</feature>
<evidence type="ECO:0000256" key="2">
    <source>
        <dbReference type="ARBA" id="ARBA00022448"/>
    </source>
</evidence>
<accession>A0A918IYU4</accession>
<dbReference type="GO" id="GO:0015871">
    <property type="term" value="P:choline transport"/>
    <property type="evidence" value="ECO:0007669"/>
    <property type="project" value="TreeGrafter"/>
</dbReference>
<dbReference type="PROSITE" id="PS50928">
    <property type="entry name" value="ABC_TM1"/>
    <property type="match status" value="1"/>
</dbReference>
<keyword evidence="6 7" id="KW-0472">Membrane</keyword>
<feature type="transmembrane region" description="Helical" evidence="7">
    <location>
        <begin position="163"/>
        <end position="189"/>
    </location>
</feature>
<evidence type="ECO:0000256" key="5">
    <source>
        <dbReference type="ARBA" id="ARBA00022989"/>
    </source>
</evidence>
<keyword evidence="3" id="KW-1003">Cell membrane</keyword>
<feature type="transmembrane region" description="Helical" evidence="7">
    <location>
        <begin position="73"/>
        <end position="89"/>
    </location>
</feature>
<gene>
    <name evidence="9" type="ORF">GCM10011452_29090</name>
</gene>
<dbReference type="InterPro" id="IPR035906">
    <property type="entry name" value="MetI-like_sf"/>
</dbReference>
<sequence>MFPDPLEHAANAGERMDWLLKFPQLDPDWLLTAKRAIDGSLKALTRSYGQSIEDFFYPLLQVLIFFENVMANAPWPLIVIAAGALAWFASRRWAEVAGVVATLAVIGLLGLWVDSMKTISLVLSATIFSVAIGIPLGIVMNRYRRLGAGMKGALDVMQTMPPFVYLIPVVMLLGIGRVPGFIAVVIYAVPPIIRLTDLGIRLVDKEMLEAADAFGCSPSQKLWKVQMPLAIPTVMAGINQTIMMALGMVVIASMIGVQGLGLNVLQAIANQYFTQGIFNGFAIVGIAIIFDRISQAYGRRLQKHRGASHD</sequence>
<evidence type="ECO:0000256" key="7">
    <source>
        <dbReference type="RuleBase" id="RU363032"/>
    </source>
</evidence>
<name>A0A918IYU4_9RHOB</name>
<dbReference type="PANTHER" id="PTHR47737:SF1">
    <property type="entry name" value="GLYCINE BETAINE_PROLINE BETAINE TRANSPORT SYSTEM PERMEASE PROTEIN PROW"/>
    <property type="match status" value="1"/>
</dbReference>
<dbReference type="FunFam" id="1.10.3720.10:FF:000001">
    <property type="entry name" value="Glycine betaine ABC transporter, permease"/>
    <property type="match status" value="1"/>
</dbReference>